<organism evidence="5 6">
    <name type="scientific">Dechloromonas denitrificans</name>
    <dbReference type="NCBI Taxonomy" id="281362"/>
    <lineage>
        <taxon>Bacteria</taxon>
        <taxon>Pseudomonadati</taxon>
        <taxon>Pseudomonadota</taxon>
        <taxon>Betaproteobacteria</taxon>
        <taxon>Rhodocyclales</taxon>
        <taxon>Azonexaceae</taxon>
        <taxon>Dechloromonas</taxon>
    </lineage>
</organism>
<dbReference type="AlphaFoldDB" id="A0A133XF15"/>
<keyword evidence="3" id="KW-0067">ATP-binding</keyword>
<evidence type="ECO:0000313" key="5">
    <source>
        <dbReference type="EMBL" id="KXB29531.1"/>
    </source>
</evidence>
<dbReference type="Gene3D" id="3.40.50.300">
    <property type="entry name" value="P-loop containing nucleotide triphosphate hydrolases"/>
    <property type="match status" value="1"/>
</dbReference>
<accession>A0A133XF15</accession>
<evidence type="ECO:0000256" key="2">
    <source>
        <dbReference type="ARBA" id="ARBA00022741"/>
    </source>
</evidence>
<evidence type="ECO:0000256" key="1">
    <source>
        <dbReference type="ARBA" id="ARBA00022475"/>
    </source>
</evidence>
<dbReference type="Pfam" id="PF00005">
    <property type="entry name" value="ABC_tran"/>
    <property type="match status" value="1"/>
</dbReference>
<dbReference type="PANTHER" id="PTHR24220:SF659">
    <property type="entry name" value="TRANSPORTER, PUTATIVE-RELATED"/>
    <property type="match status" value="1"/>
</dbReference>
<dbReference type="InterPro" id="IPR027417">
    <property type="entry name" value="P-loop_NTPase"/>
</dbReference>
<dbReference type="GO" id="GO:0005886">
    <property type="term" value="C:plasma membrane"/>
    <property type="evidence" value="ECO:0007669"/>
    <property type="project" value="TreeGrafter"/>
</dbReference>
<dbReference type="InterPro" id="IPR003439">
    <property type="entry name" value="ABC_transporter-like_ATP-bd"/>
</dbReference>
<dbReference type="EMBL" id="LODL01000035">
    <property type="protein sequence ID" value="KXB29531.1"/>
    <property type="molecule type" value="Genomic_DNA"/>
</dbReference>
<comment type="caution">
    <text evidence="5">The sequence shown here is derived from an EMBL/GenBank/DDBJ whole genome shotgun (WGS) entry which is preliminary data.</text>
</comment>
<dbReference type="PROSITE" id="PS00211">
    <property type="entry name" value="ABC_TRANSPORTER_1"/>
    <property type="match status" value="1"/>
</dbReference>
<keyword evidence="6" id="KW-1185">Reference proteome</keyword>
<dbReference type="PROSITE" id="PS50893">
    <property type="entry name" value="ABC_TRANSPORTER_2"/>
    <property type="match status" value="1"/>
</dbReference>
<dbReference type="InterPro" id="IPR017871">
    <property type="entry name" value="ABC_transporter-like_CS"/>
</dbReference>
<sequence>MSFALDGAGLTHANGFTALSGITLRANKGERIALIGPSGAGKTSLLSVLGTALAPSAGSVEVLDFGFPGASTAGMPSFPRKRESMSANEISGVSLASRLRTRIGTIHQAPPIPGRQRVVTAVLAGKLGQWPAWKSLASLLYPLDVAGARATLERLDLADKLFARCDQLSGGQLQRVGIARVLYQQAELILADEPVSALDPALALATVHQLTADTEARGATLVASLHAVDLALNCFPRIVGIKGGRIAFDLPAGEVSEALLHDLYASEGQTLPTLANEPRFTTLAAANDPATRAACC</sequence>
<gene>
    <name evidence="5" type="ORF">AT959_16440</name>
</gene>
<keyword evidence="2" id="KW-0547">Nucleotide-binding</keyword>
<name>A0A133XF15_9RHOO</name>
<dbReference type="STRING" id="281362.AT959_16440"/>
<dbReference type="InterPro" id="IPR015854">
    <property type="entry name" value="ABC_transpr_LolD-like"/>
</dbReference>
<dbReference type="SMART" id="SM00382">
    <property type="entry name" value="AAA"/>
    <property type="match status" value="1"/>
</dbReference>
<dbReference type="RefSeq" id="WP_066885331.1">
    <property type="nucleotide sequence ID" value="NZ_LODL01000035.1"/>
</dbReference>
<dbReference type="PANTHER" id="PTHR24220">
    <property type="entry name" value="IMPORT ATP-BINDING PROTEIN"/>
    <property type="match status" value="1"/>
</dbReference>
<protein>
    <submittedName>
        <fullName evidence="5">Phosphonate ABC transporter</fullName>
    </submittedName>
</protein>
<keyword evidence="1" id="KW-1003">Cell membrane</keyword>
<dbReference type="GO" id="GO:0016887">
    <property type="term" value="F:ATP hydrolysis activity"/>
    <property type="evidence" value="ECO:0007669"/>
    <property type="project" value="InterPro"/>
</dbReference>
<dbReference type="SUPFAM" id="SSF52540">
    <property type="entry name" value="P-loop containing nucleoside triphosphate hydrolases"/>
    <property type="match status" value="1"/>
</dbReference>
<dbReference type="GO" id="GO:0022857">
    <property type="term" value="F:transmembrane transporter activity"/>
    <property type="evidence" value="ECO:0007669"/>
    <property type="project" value="TreeGrafter"/>
</dbReference>
<proteinExistence type="predicted"/>
<dbReference type="Proteomes" id="UP000070186">
    <property type="component" value="Unassembled WGS sequence"/>
</dbReference>
<dbReference type="GO" id="GO:0005524">
    <property type="term" value="F:ATP binding"/>
    <property type="evidence" value="ECO:0007669"/>
    <property type="project" value="UniProtKB-KW"/>
</dbReference>
<reference evidence="5 6" key="1">
    <citation type="submission" date="2015-12" db="EMBL/GenBank/DDBJ databases">
        <title>Nitrous oxide reduction kinetics distinguish bacteria harboring typical versus atypical NosZ.</title>
        <authorList>
            <person name="Yoon S."/>
            <person name="Nissen S."/>
            <person name="Park D."/>
            <person name="Sanford R.A."/>
            <person name="Loeffler F.E."/>
        </authorList>
    </citation>
    <scope>NUCLEOTIDE SEQUENCE [LARGE SCALE GENOMIC DNA]</scope>
    <source>
        <strain evidence="5 6">ATCC BAA-841</strain>
    </source>
</reference>
<evidence type="ECO:0000259" key="4">
    <source>
        <dbReference type="PROSITE" id="PS50893"/>
    </source>
</evidence>
<evidence type="ECO:0000256" key="3">
    <source>
        <dbReference type="ARBA" id="ARBA00022840"/>
    </source>
</evidence>
<dbReference type="InterPro" id="IPR003593">
    <property type="entry name" value="AAA+_ATPase"/>
</dbReference>
<evidence type="ECO:0000313" key="6">
    <source>
        <dbReference type="Proteomes" id="UP000070186"/>
    </source>
</evidence>
<keyword evidence="1" id="KW-0472">Membrane</keyword>
<feature type="domain" description="ABC transporter" evidence="4">
    <location>
        <begin position="3"/>
        <end position="268"/>
    </location>
</feature>